<dbReference type="InterPro" id="IPR041679">
    <property type="entry name" value="DNA2/NAM7-like_C"/>
</dbReference>
<feature type="compositionally biased region" description="Polar residues" evidence="2">
    <location>
        <begin position="514"/>
        <end position="530"/>
    </location>
</feature>
<feature type="compositionally biased region" description="Basic and acidic residues" evidence="2">
    <location>
        <begin position="175"/>
        <end position="222"/>
    </location>
</feature>
<dbReference type="SUPFAM" id="SSF57667">
    <property type="entry name" value="beta-beta-alpha zinc fingers"/>
    <property type="match status" value="1"/>
</dbReference>
<keyword evidence="4" id="KW-0067">ATP-binding</keyword>
<dbReference type="InterPro" id="IPR036236">
    <property type="entry name" value="Znf_C2H2_sf"/>
</dbReference>
<dbReference type="Gene3D" id="1.25.40.10">
    <property type="entry name" value="Tetratricopeptide repeat domain"/>
    <property type="match status" value="1"/>
</dbReference>
<feature type="compositionally biased region" description="Acidic residues" evidence="2">
    <location>
        <begin position="253"/>
        <end position="264"/>
    </location>
</feature>
<sequence length="3252" mass="367124">MDERKNRLTRIEPYLGALRKFQEPKAINKASLLMLMRDLKDEGNTLFREAEFKEAGLFYSYALIVGRQLEQTFYHAVEREFLTILYCNASLCSARIGDYKVALKDAEAAMALQPKNIKAMYRRVIALDGLGRHQDALNQAMKGKTVDPKNNFDELVTVLRAKLTAQAPQAGVKKAASDPKDDKGDASSKGSEKTSRNGVLEKEKSFNSAAEKNKEQVKDMNSKKKKKIQSQKQQQQSSSVKIQQASAPLSDSGDSDSVDSYDDNEFAHSMSRIRGSASVLPPKGGVKPAASASTSSAAATSTASAKGKMGLDSFSVGKQSGRKETTKPVLYWPMESMDFRLACRICFMKEKEGIGGYTYRANYSHSCLHDVLIVRNRNNPNLNWLKIRPRFSTGPAYMSYKLCQQFQAGRPCRLGESNCTFAHSPAEISFWNLDRDGPFKISKFLKEAKEKGIFSSGLAYLTSSEPPAEKYIPGMTGVKPAAESHSNSNVLTSSQHGFGFQQQSPPFLQQQGPASTFVSENKPQFGQQFSVPPPARPPFKPEEPLVFKQPNQSSFSQMPINKTQQVPNTPSKPLLPHPSQTAPKVPNPFPELYCRLLCPACLIFTGQPWYYRHNPSFPHQCQQSILAYRLMDRFNFPVWVQIRERSSHRNFKGNYVMCHSVAIGNPDSCKFKENCTFAHNPLEQALWKKEQEGSYDIGEFVMSQKRITTFSGSQYSGNALSSSGMYVRDLLDKFGGYFRFICRDCFFAQRPMISGMDKNGMTCLGKERHSWQTARIIAHVKDTAYTPVDERKFIHEGAFYLMCNFQQFCANWYSNRCRYAHSAVEKAVWMLERDTKISRDELVQQSASLFTARQTLSEPPPMQAGGAQVPKVHLPQASQRQAQAQAKTPSNAPPMHVTEYCRTCWGKGQRSEEDKGKDRCVRGHSNFKLNSAFVSLPTVKEIRSLPTNFNAGMKLILCEYHPKCTRRVCNHPHGQEELEVWNWMLKNNVRTLREVCDRCREAQKEKTRSISKGESVINVASGPSQSKPLNQIIAPGDLHIHEHYCQYCGTSCNSDRQWDEHCMSERHINNVNSDKEHQWNFRQPPWGQGRNLDLCAKHLHNKSCQYSYLPEMYNMCSYAHSQEELDEWRERYEWRQMKRTVARDRNMFSYTESLLEEYHSQGDSINVISESVADVHIKCNEDPVLYRIDKNDIFTWTYEIYSKRTLEKVALLHNKDRLHFKLLSTAGGHHQMAPGDKFLEVDSRGKRCYKVNVHFNGGMFGSFSQWVVFDFGSKPVLVKKLSVEIGDQLQHERVQDLREELTFDRWTSQNRAIVRFSSELNPDRFTEGLLFRYKEPSASVDVVTSDRLADLNQHNYVHKMHGLLELEEITRQAIIASYNLSCEVTLSKTLQESGMFLIGTNGDLFVKVNLEEHLTQDTLSGKLVLSCVGTALIARAGSTSKQVYEVSIVGENNYGYDGRGKEYIYLVIDAETARALAVSPGQTVRLELQFQMDRRFFCRMHYALDSLRSIDVVFPDVMKFKPDINAVNALSKIRSNVLNEDQMTAVRHIVVQREGYTPPFVMYGPFGTGKTETLAQATMTLLRERKDNCRILICTQSNSAADLYITKHLHAFVTKGRNVNVLRLNAKERRINSVPQEVFGFCHCLDKKTFKIPSKEEISNYHLVLTTVETSIVLSELDMHGCFSHIFVDEAGQTLECEILMPLSLATPKTCVVLTGDHHQISPHVYSQEASRQNFGVSMLVRLFNYYDDIANCGVNIVSDQCQKSPLNIFLSINYRTKNEILRFISSVFYGGPDSLKAYGKIPAVMGITPLMFYAVQGRESQNPDSVSYLNHAEAQEVVGRVAELLDNWPAEWGPKDPKQVAVISTYSDQVKHIRKLLRKDRTRPDLSEVDVGPIHSFQGKEVRALFITAVRTSNLLREPHIIHALEAHEDIGDLGFMSDPRLLNTALTRTQSFVAVVGDPTALCLIGECTQIWRTYLKHCSNMGSVRPMSYTYDAVKNMSQQIFSGPENKVIEMISRRGQESFKHLLNNRKAAKSAAPESGREEMENIEIGNVEEGSGAMVQELTNVPTSSGDNHVSLYQEDLLLSETKKFYIEERDEVSTNTETISEDILFQLAKESQGQSFQNEDVKSERISITLEEDGLAVLTYSQGDSSRMQNREPFKIVSEEDSFVAFTVHDEDTGKKEHYDNWAEDELCHKLDTEPDRFFKCMLNVKNRDFAVATLLGPHTIHTMQIGSKDIQINGPLNRGHAFDGDTVVVELLKHTEENILLGRVKGILDHAQDPSSRLCVCTTESENPGILTPLNSAMPRIYTIISTPHVALAMKGCVCVYNFGSRNCIEFSNYEKIDRIKPHKILFIVRYLCWQPGFFLPFGIVVGVIKQNKSLERGLKVIDVEYNVQHDLQLQAEKESESLFPADSIVPTDLLKNRRDLTQSFCFSVEDSSTKDKELAISIMQIGNFYEVGLHVTDVAAFIDKDSVLDQECELRGASLFPLSREPQHMLPSRAATDMCSLLPGLDRLALSIVIKVDEEGKPCEAPEVFHSVINNKRSFSHAEVEDILFSPEEAEGDYLKSCVIVLYQLAFLWRGQRLGNSQFFSGLSLEKRLTQHSHLIMNEVKLQFNGIVANLLLKVFPETTPLLIQPAPQKEKLEMWKYQNAMFAIHSIPMTKAFLENKVCHCTTACTCVFSYMRQNRLENVEHLAMLKDSWLMICQAVSEEYQDFDLAQELIASPEHMPQIWLSTLRLAQIQQAQTYICSDHLPNPNDRVHYGLSVSAYTNFTSPLRNFISIVLQRMLTAFIDGAASPYNTAEMGDLCAAATATDRETTSFHKDVFLLHLSSAIQARPLVVNAVIEGVDALNLRLNLGPGLTEVPSQSLDLHLLSPMNISCTQTGLVQLDWQERVYEYPGCKSQAQYRSGLKLDPDRLVCNIPFISWQRLLIAIREKNEAKLAASVQEISHQVGNEMELQSKSQPEVLSDQVRHFVPFSLMLQEGQSLSVQVSARLCQGRLNPCVQLLQLTPCLAICLEHKREPEECFTFAGSPCQPQVTYTDELQYTSNWLLPALALETARQAVENGEHVTIHNVNIVWSVTDNARLSGLFSLTREFCECSAFNPNAGNIIASTLLNGNLPYCEDDNFCLDYICVRYSGLPATEEPGLDESVAAVVNNSQPITWVGHCLVKEVTETAQGFLVKIALVQSSMKIPELLLRQGGTSSPCTLEWICKTKDYRIIDTAARGLAHAQPFVKDIITGKKPLNT</sequence>
<keyword evidence="4" id="KW-0547">Nucleotide-binding</keyword>
<organism evidence="4 5">
    <name type="scientific">Plakobranchus ocellatus</name>
    <dbReference type="NCBI Taxonomy" id="259542"/>
    <lineage>
        <taxon>Eukaryota</taxon>
        <taxon>Metazoa</taxon>
        <taxon>Spiralia</taxon>
        <taxon>Lophotrochozoa</taxon>
        <taxon>Mollusca</taxon>
        <taxon>Gastropoda</taxon>
        <taxon>Heterobranchia</taxon>
        <taxon>Euthyneura</taxon>
        <taxon>Panpulmonata</taxon>
        <taxon>Sacoglossa</taxon>
        <taxon>Placobranchoidea</taxon>
        <taxon>Plakobranchidae</taxon>
        <taxon>Plakobranchus</taxon>
    </lineage>
</organism>
<keyword evidence="5" id="KW-1185">Reference proteome</keyword>
<feature type="non-terminal residue" evidence="4">
    <location>
        <position position="3252"/>
    </location>
</feature>
<dbReference type="Gene3D" id="3.40.50.300">
    <property type="entry name" value="P-loop containing nucleotide triphosphate hydrolases"/>
    <property type="match status" value="2"/>
</dbReference>
<feature type="region of interest" description="Disordered" evidence="2">
    <location>
        <begin position="478"/>
        <end position="580"/>
    </location>
</feature>
<dbReference type="SMART" id="SM00356">
    <property type="entry name" value="ZnF_C3H1"/>
    <property type="match status" value="3"/>
</dbReference>
<evidence type="ECO:0000256" key="1">
    <source>
        <dbReference type="PROSITE-ProRule" id="PRU00723"/>
    </source>
</evidence>
<dbReference type="CDD" id="cd18808">
    <property type="entry name" value="SF1_C_Upf1"/>
    <property type="match status" value="1"/>
</dbReference>
<dbReference type="InterPro" id="IPR000571">
    <property type="entry name" value="Znf_CCCH"/>
</dbReference>
<dbReference type="GO" id="GO:0004386">
    <property type="term" value="F:helicase activity"/>
    <property type="evidence" value="ECO:0007669"/>
    <property type="project" value="UniProtKB-KW"/>
</dbReference>
<dbReference type="GO" id="GO:0004540">
    <property type="term" value="F:RNA nuclease activity"/>
    <property type="evidence" value="ECO:0007669"/>
    <property type="project" value="InterPro"/>
</dbReference>
<gene>
    <name evidence="4" type="ORF">PoB_000473100</name>
</gene>
<keyword evidence="1" id="KW-0862">Zinc</keyword>
<feature type="region of interest" description="Disordered" evidence="2">
    <location>
        <begin position="168"/>
        <end position="302"/>
    </location>
</feature>
<dbReference type="InterPro" id="IPR012340">
    <property type="entry name" value="NA-bd_OB-fold"/>
</dbReference>
<dbReference type="InterPro" id="IPR047187">
    <property type="entry name" value="SF1_C_Upf1"/>
</dbReference>
<dbReference type="Pfam" id="PF13087">
    <property type="entry name" value="AAA_12"/>
    <property type="match status" value="1"/>
</dbReference>
<dbReference type="SUPFAM" id="SSF48452">
    <property type="entry name" value="TPR-like"/>
    <property type="match status" value="1"/>
</dbReference>
<dbReference type="EMBL" id="BLXT01000588">
    <property type="protein sequence ID" value="GFN78225.1"/>
    <property type="molecule type" value="Genomic_DNA"/>
</dbReference>
<dbReference type="InterPro" id="IPR011990">
    <property type="entry name" value="TPR-like_helical_dom_sf"/>
</dbReference>
<feature type="zinc finger region" description="C3H1-type" evidence="1">
    <location>
        <begin position="397"/>
        <end position="426"/>
    </location>
</feature>
<keyword evidence="1" id="KW-0479">Metal-binding</keyword>
<dbReference type="InterPro" id="IPR056787">
    <property type="entry name" value="OB_HELZ2"/>
</dbReference>
<dbReference type="Pfam" id="PF13086">
    <property type="entry name" value="AAA_11"/>
    <property type="match status" value="2"/>
</dbReference>
<keyword evidence="1" id="KW-0863">Zinc-finger</keyword>
<keyword evidence="4" id="KW-0378">Hydrolase</keyword>
<evidence type="ECO:0000313" key="5">
    <source>
        <dbReference type="Proteomes" id="UP000735302"/>
    </source>
</evidence>
<keyword evidence="4" id="KW-0347">Helicase</keyword>
<feature type="compositionally biased region" description="Polar residues" evidence="2">
    <location>
        <begin position="549"/>
        <end position="571"/>
    </location>
</feature>
<dbReference type="Pfam" id="PF25049">
    <property type="entry name" value="OB_HELZ2"/>
    <property type="match status" value="1"/>
</dbReference>
<protein>
    <submittedName>
        <fullName evidence="4">Helicase with Zinc finger domain 2-like isoform x3</fullName>
    </submittedName>
</protein>
<evidence type="ECO:0000259" key="3">
    <source>
        <dbReference type="PROSITE" id="PS50103"/>
    </source>
</evidence>
<name>A0AAV3Y4V6_9GAST</name>
<accession>A0AAV3Y4V6</accession>
<evidence type="ECO:0000256" key="2">
    <source>
        <dbReference type="SAM" id="MobiDB-lite"/>
    </source>
</evidence>
<dbReference type="InterPro" id="IPR027417">
    <property type="entry name" value="P-loop_NTPase"/>
</dbReference>
<reference evidence="4 5" key="1">
    <citation type="journal article" date="2021" name="Elife">
        <title>Chloroplast acquisition without the gene transfer in kleptoplastic sea slugs, Plakobranchus ocellatus.</title>
        <authorList>
            <person name="Maeda T."/>
            <person name="Takahashi S."/>
            <person name="Yoshida T."/>
            <person name="Shimamura S."/>
            <person name="Takaki Y."/>
            <person name="Nagai Y."/>
            <person name="Toyoda A."/>
            <person name="Suzuki Y."/>
            <person name="Arimoto A."/>
            <person name="Ishii H."/>
            <person name="Satoh N."/>
            <person name="Nishiyama T."/>
            <person name="Hasebe M."/>
            <person name="Maruyama T."/>
            <person name="Minagawa J."/>
            <person name="Obokata J."/>
            <person name="Shigenobu S."/>
        </authorList>
    </citation>
    <scope>NUCLEOTIDE SEQUENCE [LARGE SCALE GENOMIC DNA]</scope>
</reference>
<dbReference type="Gene3D" id="2.40.50.690">
    <property type="match status" value="1"/>
</dbReference>
<feature type="compositionally biased region" description="Low complexity" evidence="2">
    <location>
        <begin position="493"/>
        <end position="513"/>
    </location>
</feature>
<feature type="domain" description="C3H1-type" evidence="3">
    <location>
        <begin position="652"/>
        <end position="682"/>
    </location>
</feature>
<dbReference type="GO" id="GO:0008270">
    <property type="term" value="F:zinc ion binding"/>
    <property type="evidence" value="ECO:0007669"/>
    <property type="project" value="UniProtKB-KW"/>
</dbReference>
<feature type="zinc finger region" description="C3H1-type" evidence="1">
    <location>
        <begin position="652"/>
        <end position="682"/>
    </location>
</feature>
<feature type="domain" description="C3H1-type" evidence="3">
    <location>
        <begin position="397"/>
        <end position="426"/>
    </location>
</feature>
<dbReference type="PROSITE" id="PS50103">
    <property type="entry name" value="ZF_C3H1"/>
    <property type="match status" value="2"/>
</dbReference>
<dbReference type="GO" id="GO:0035198">
    <property type="term" value="F:miRNA binding"/>
    <property type="evidence" value="ECO:0007669"/>
    <property type="project" value="InterPro"/>
</dbReference>
<dbReference type="Proteomes" id="UP000735302">
    <property type="component" value="Unassembled WGS sequence"/>
</dbReference>
<dbReference type="GO" id="GO:0035196">
    <property type="term" value="P:miRNA processing"/>
    <property type="evidence" value="ECO:0007669"/>
    <property type="project" value="TreeGrafter"/>
</dbReference>
<dbReference type="InterPro" id="IPR001900">
    <property type="entry name" value="RNase_II/R"/>
</dbReference>
<dbReference type="PANTHER" id="PTHR14928">
    <property type="entry name" value="MICRO-RNA BINDING ZINC FINGER CCCH DOMAIN-CONTAINING PROTEIN 7"/>
    <property type="match status" value="1"/>
</dbReference>
<feature type="compositionally biased region" description="Low complexity" evidence="2">
    <location>
        <begin position="289"/>
        <end position="302"/>
    </location>
</feature>
<evidence type="ECO:0000313" key="4">
    <source>
        <dbReference type="EMBL" id="GFN78225.1"/>
    </source>
</evidence>
<dbReference type="SMART" id="SM00955">
    <property type="entry name" value="RNB"/>
    <property type="match status" value="1"/>
</dbReference>
<comment type="caution">
    <text evidence="4">The sequence shown here is derived from an EMBL/GenBank/DDBJ whole genome shotgun (WGS) entry which is preliminary data.</text>
</comment>
<dbReference type="InterPro" id="IPR041677">
    <property type="entry name" value="DNA2/NAM7_AAA_11"/>
</dbReference>
<feature type="compositionally biased region" description="Low complexity" evidence="2">
    <location>
        <begin position="230"/>
        <end position="244"/>
    </location>
</feature>
<dbReference type="SUPFAM" id="SSF50249">
    <property type="entry name" value="Nucleic acid-binding proteins"/>
    <property type="match status" value="2"/>
</dbReference>
<dbReference type="PANTHER" id="PTHR14928:SF14">
    <property type="entry name" value="ACETAZOLAMIDE CONFERRING RESISTANCE PROTEIN ZAM"/>
    <property type="match status" value="1"/>
</dbReference>
<dbReference type="Pfam" id="PF00773">
    <property type="entry name" value="RNB"/>
    <property type="match status" value="1"/>
</dbReference>
<dbReference type="InterPro" id="IPR039691">
    <property type="entry name" value="ZC3H7A/B"/>
</dbReference>
<dbReference type="SUPFAM" id="SSF52540">
    <property type="entry name" value="P-loop containing nucleoside triphosphate hydrolases"/>
    <property type="match status" value="1"/>
</dbReference>
<proteinExistence type="predicted"/>